<keyword evidence="7" id="KW-1185">Reference proteome</keyword>
<sequence>MSVANAHDGRPVFNDADDDDGMPPLVDNPAPFMTFTFMTDMTPITYGGEPNVAQEVAPESWANELSEDTPPTSPAFGPTRVSHAKKRDASYIPRPPNAFILFRSSFIRAQHIPGKIEGNHSALSKIIGKYWKSLPREEREVWEAKAIVAQAEHRKKYPDWRFRPGANALAKVKDGPKRRSNKKGRGESEKEERSREKRCAKIADLLVAGKTGVDLATAIEEYDSTANRDNRIKEEGSGAVVMNVQEDSRNKNTAPSSAVHNKEIRSRTPGAASDARFKVPLTAMFKRSSSAPVARSRYQPTQHATASDVGSDISEAASPTDSWQMRGPALPALEHEVAPRVSGMAISNDGGLPTGVGHTYAAFPDVMPVMDFARLGDSPVQWNDGVLSLSDTECSSPAFPTFESDCESAFSPAQSPSPFCLTAAADFISGCTPLADMHEHDELAIPSPYSSLRDWAGDTSVDMGAPATATEPFIVSPVPYELDSGGIMRDAFEAAASIANANYWGDELTTASAGCLPWASSGLPDFTGAFQQCAPCAQDLGCRQDNVQLFDPQAFAIASGQAG</sequence>
<feature type="region of interest" description="Disordered" evidence="4">
    <location>
        <begin position="289"/>
        <end position="323"/>
    </location>
</feature>
<dbReference type="Gene3D" id="1.10.30.10">
    <property type="entry name" value="High mobility group box domain"/>
    <property type="match status" value="1"/>
</dbReference>
<feature type="compositionally biased region" description="Basic and acidic residues" evidence="4">
    <location>
        <begin position="184"/>
        <end position="196"/>
    </location>
</feature>
<dbReference type="SUPFAM" id="SSF47095">
    <property type="entry name" value="HMG-box"/>
    <property type="match status" value="1"/>
</dbReference>
<accession>A0A8E2DQS5</accession>
<dbReference type="GO" id="GO:0005634">
    <property type="term" value="C:nucleus"/>
    <property type="evidence" value="ECO:0007669"/>
    <property type="project" value="UniProtKB-UniRule"/>
</dbReference>
<dbReference type="PROSITE" id="PS50118">
    <property type="entry name" value="HMG_BOX_2"/>
    <property type="match status" value="1"/>
</dbReference>
<feature type="region of interest" description="Disordered" evidence="4">
    <location>
        <begin position="248"/>
        <end position="271"/>
    </location>
</feature>
<gene>
    <name evidence="6" type="ORF">OBBRIDRAFT_832175</name>
</gene>
<protein>
    <recommendedName>
        <fullName evidence="5">HMG box domain-containing protein</fullName>
    </recommendedName>
</protein>
<feature type="region of interest" description="Disordered" evidence="4">
    <location>
        <begin position="167"/>
        <end position="196"/>
    </location>
</feature>
<evidence type="ECO:0000313" key="6">
    <source>
        <dbReference type="EMBL" id="OCH94006.1"/>
    </source>
</evidence>
<keyword evidence="2 3" id="KW-0539">Nucleus</keyword>
<dbReference type="CDD" id="cd01389">
    <property type="entry name" value="HMG-box_ROX1-like"/>
    <property type="match status" value="1"/>
</dbReference>
<dbReference type="OrthoDB" id="6247875at2759"/>
<dbReference type="Proteomes" id="UP000250043">
    <property type="component" value="Unassembled WGS sequence"/>
</dbReference>
<dbReference type="InterPro" id="IPR009071">
    <property type="entry name" value="HMG_box_dom"/>
</dbReference>
<evidence type="ECO:0000313" key="7">
    <source>
        <dbReference type="Proteomes" id="UP000250043"/>
    </source>
</evidence>
<evidence type="ECO:0000256" key="2">
    <source>
        <dbReference type="ARBA" id="ARBA00023242"/>
    </source>
</evidence>
<reference evidence="6 7" key="1">
    <citation type="submission" date="2016-07" db="EMBL/GenBank/DDBJ databases">
        <title>Draft genome of the white-rot fungus Obba rivulosa 3A-2.</title>
        <authorList>
            <consortium name="DOE Joint Genome Institute"/>
            <person name="Miettinen O."/>
            <person name="Riley R."/>
            <person name="Acob R."/>
            <person name="Barry K."/>
            <person name="Cullen D."/>
            <person name="De Vries R."/>
            <person name="Hainaut M."/>
            <person name="Hatakka A."/>
            <person name="Henrissat B."/>
            <person name="Hilden K."/>
            <person name="Kuo R."/>
            <person name="Labutti K."/>
            <person name="Lipzen A."/>
            <person name="Makela M.R."/>
            <person name="Sandor L."/>
            <person name="Spatafora J.W."/>
            <person name="Grigoriev I.V."/>
            <person name="Hibbett D.S."/>
        </authorList>
    </citation>
    <scope>NUCLEOTIDE SEQUENCE [LARGE SCALE GENOMIC DNA]</scope>
    <source>
        <strain evidence="6 7">3A-2</strain>
    </source>
</reference>
<dbReference type="SMART" id="SM00398">
    <property type="entry name" value="HMG"/>
    <property type="match status" value="1"/>
</dbReference>
<feature type="domain" description="HMG box" evidence="5">
    <location>
        <begin position="92"/>
        <end position="161"/>
    </location>
</feature>
<name>A0A8E2DQS5_9APHY</name>
<dbReference type="AlphaFoldDB" id="A0A8E2DQS5"/>
<evidence type="ECO:0000256" key="1">
    <source>
        <dbReference type="ARBA" id="ARBA00023125"/>
    </source>
</evidence>
<feature type="region of interest" description="Disordered" evidence="4">
    <location>
        <begin position="60"/>
        <end position="87"/>
    </location>
</feature>
<dbReference type="PANTHER" id="PTHR45789:SF2">
    <property type="entry name" value="FI18025P1"/>
    <property type="match status" value="1"/>
</dbReference>
<organism evidence="6 7">
    <name type="scientific">Obba rivulosa</name>
    <dbReference type="NCBI Taxonomy" id="1052685"/>
    <lineage>
        <taxon>Eukaryota</taxon>
        <taxon>Fungi</taxon>
        <taxon>Dikarya</taxon>
        <taxon>Basidiomycota</taxon>
        <taxon>Agaricomycotina</taxon>
        <taxon>Agaricomycetes</taxon>
        <taxon>Polyporales</taxon>
        <taxon>Gelatoporiaceae</taxon>
        <taxon>Obba</taxon>
    </lineage>
</organism>
<dbReference type="InterPro" id="IPR051356">
    <property type="entry name" value="SOX/SOX-like_TF"/>
</dbReference>
<proteinExistence type="predicted"/>
<dbReference type="PANTHER" id="PTHR45789">
    <property type="entry name" value="FI18025P1"/>
    <property type="match status" value="1"/>
</dbReference>
<evidence type="ECO:0000259" key="5">
    <source>
        <dbReference type="PROSITE" id="PS50118"/>
    </source>
</evidence>
<evidence type="ECO:0000256" key="3">
    <source>
        <dbReference type="PROSITE-ProRule" id="PRU00267"/>
    </source>
</evidence>
<feature type="DNA-binding region" description="HMG box" evidence="3">
    <location>
        <begin position="92"/>
        <end position="161"/>
    </location>
</feature>
<dbReference type="GO" id="GO:0000981">
    <property type="term" value="F:DNA-binding transcription factor activity, RNA polymerase II-specific"/>
    <property type="evidence" value="ECO:0007669"/>
    <property type="project" value="TreeGrafter"/>
</dbReference>
<dbReference type="GO" id="GO:0000978">
    <property type="term" value="F:RNA polymerase II cis-regulatory region sequence-specific DNA binding"/>
    <property type="evidence" value="ECO:0007669"/>
    <property type="project" value="TreeGrafter"/>
</dbReference>
<feature type="region of interest" description="Disordered" evidence="4">
    <location>
        <begin position="1"/>
        <end position="27"/>
    </location>
</feature>
<keyword evidence="1 3" id="KW-0238">DNA-binding</keyword>
<evidence type="ECO:0000256" key="4">
    <source>
        <dbReference type="SAM" id="MobiDB-lite"/>
    </source>
</evidence>
<dbReference type="EMBL" id="KV722348">
    <property type="protein sequence ID" value="OCH94006.1"/>
    <property type="molecule type" value="Genomic_DNA"/>
</dbReference>
<dbReference type="InterPro" id="IPR036910">
    <property type="entry name" value="HMG_box_dom_sf"/>
</dbReference>
<dbReference type="Pfam" id="PF00505">
    <property type="entry name" value="HMG_box"/>
    <property type="match status" value="1"/>
</dbReference>